<reference evidence="9" key="1">
    <citation type="submission" date="2021-02" db="EMBL/GenBank/DDBJ databases">
        <authorList>
            <person name="Dougan E. K."/>
            <person name="Rhodes N."/>
            <person name="Thang M."/>
            <person name="Chan C."/>
        </authorList>
    </citation>
    <scope>NUCLEOTIDE SEQUENCE</scope>
</reference>
<feature type="region of interest" description="Disordered" evidence="7">
    <location>
        <begin position="217"/>
        <end position="238"/>
    </location>
</feature>
<evidence type="ECO:0000313" key="10">
    <source>
        <dbReference type="Proteomes" id="UP000654075"/>
    </source>
</evidence>
<name>A0A813FU59_POLGL</name>
<evidence type="ECO:0000256" key="5">
    <source>
        <dbReference type="ARBA" id="ARBA00023212"/>
    </source>
</evidence>
<dbReference type="GO" id="GO:0005819">
    <property type="term" value="C:spindle"/>
    <property type="evidence" value="ECO:0007669"/>
    <property type="project" value="UniProtKB-SubCell"/>
</dbReference>
<feature type="region of interest" description="Disordered" evidence="7">
    <location>
        <begin position="122"/>
        <end position="145"/>
    </location>
</feature>
<dbReference type="EMBL" id="CAJNNV010026053">
    <property type="protein sequence ID" value="CAE8617072.1"/>
    <property type="molecule type" value="Genomic_DNA"/>
</dbReference>
<dbReference type="Proteomes" id="UP000654075">
    <property type="component" value="Unassembled WGS sequence"/>
</dbReference>
<feature type="region of interest" description="Disordered" evidence="7">
    <location>
        <begin position="255"/>
        <end position="278"/>
    </location>
</feature>
<keyword evidence="6" id="KW-0539">Nucleus</keyword>
<feature type="compositionally biased region" description="Acidic residues" evidence="7">
    <location>
        <begin position="258"/>
        <end position="269"/>
    </location>
</feature>
<dbReference type="InterPro" id="IPR005635">
    <property type="entry name" value="Inner_centromere_prot_ARK-bd"/>
</dbReference>
<feature type="region of interest" description="Disordered" evidence="7">
    <location>
        <begin position="48"/>
        <end position="82"/>
    </location>
</feature>
<organism evidence="9 10">
    <name type="scientific">Polarella glacialis</name>
    <name type="common">Dinoflagellate</name>
    <dbReference type="NCBI Taxonomy" id="89957"/>
    <lineage>
        <taxon>Eukaryota</taxon>
        <taxon>Sar</taxon>
        <taxon>Alveolata</taxon>
        <taxon>Dinophyceae</taxon>
        <taxon>Suessiales</taxon>
        <taxon>Suessiaceae</taxon>
        <taxon>Polarella</taxon>
    </lineage>
</organism>
<evidence type="ECO:0000259" key="8">
    <source>
        <dbReference type="Pfam" id="PF03941"/>
    </source>
</evidence>
<feature type="region of interest" description="Disordered" evidence="7">
    <location>
        <begin position="361"/>
        <end position="386"/>
    </location>
</feature>
<proteinExistence type="inferred from homology"/>
<dbReference type="GO" id="GO:0005634">
    <property type="term" value="C:nucleus"/>
    <property type="evidence" value="ECO:0007669"/>
    <property type="project" value="UniProtKB-SubCell"/>
</dbReference>
<evidence type="ECO:0000256" key="1">
    <source>
        <dbReference type="ARBA" id="ARBA00004123"/>
    </source>
</evidence>
<keyword evidence="5" id="KW-0206">Cytoskeleton</keyword>
<dbReference type="OrthoDB" id="339519at2759"/>
<feature type="non-terminal residue" evidence="9">
    <location>
        <position position="394"/>
    </location>
</feature>
<evidence type="ECO:0000256" key="3">
    <source>
        <dbReference type="ARBA" id="ARBA00010042"/>
    </source>
</evidence>
<comment type="subcellular location">
    <subcellularLocation>
        <location evidence="2">Cytoplasm</location>
        <location evidence="2">Cytoskeleton</location>
        <location evidence="2">Spindle</location>
    </subcellularLocation>
    <subcellularLocation>
        <location evidence="1">Nucleus</location>
    </subcellularLocation>
</comment>
<evidence type="ECO:0000313" key="9">
    <source>
        <dbReference type="EMBL" id="CAE8617072.1"/>
    </source>
</evidence>
<keyword evidence="4" id="KW-0963">Cytoplasm</keyword>
<evidence type="ECO:0000256" key="7">
    <source>
        <dbReference type="SAM" id="MobiDB-lite"/>
    </source>
</evidence>
<feature type="compositionally biased region" description="Polar residues" evidence="7">
    <location>
        <begin position="48"/>
        <end position="59"/>
    </location>
</feature>
<feature type="domain" description="Inner centromere protein ARK-binding" evidence="8">
    <location>
        <begin position="263"/>
        <end position="319"/>
    </location>
</feature>
<keyword evidence="10" id="KW-1185">Reference proteome</keyword>
<evidence type="ECO:0000256" key="6">
    <source>
        <dbReference type="ARBA" id="ARBA00023242"/>
    </source>
</evidence>
<accession>A0A813FU59</accession>
<dbReference type="Pfam" id="PF03941">
    <property type="entry name" value="INCENP_ARK-bind"/>
    <property type="match status" value="1"/>
</dbReference>
<evidence type="ECO:0000256" key="2">
    <source>
        <dbReference type="ARBA" id="ARBA00004186"/>
    </source>
</evidence>
<comment type="similarity">
    <text evidence="3">Belongs to the INCENP family.</text>
</comment>
<feature type="compositionally biased region" description="Polar residues" evidence="7">
    <location>
        <begin position="372"/>
        <end position="385"/>
    </location>
</feature>
<dbReference type="AlphaFoldDB" id="A0A813FU59"/>
<evidence type="ECO:0000256" key="4">
    <source>
        <dbReference type="ARBA" id="ARBA00022490"/>
    </source>
</evidence>
<feature type="compositionally biased region" description="Low complexity" evidence="7">
    <location>
        <begin position="60"/>
        <end position="82"/>
    </location>
</feature>
<sequence length="394" mass="42553">GKMLQMPRDSLAGRMQLRGTLPTLGQCSEKLAAMFSVARPVTIVPASSAISSRGDQQSLSKTPSTTSAAKPSTASSAASSAAGRSIGQRLRASLGGLFLEKCKPIHRKVGKQRPSCLVVQATRDQRAPKHRKVGKQRPSFLPPCLSSSKAASLQADSRGVKLGKSGKLVTALLAPSCRQQPAEVERTPVKAVAAAAAVPAAIRGSGSQVIHQQLEVESPEAIQSEKRKRSAQQSRITAEQAKPILKRVSLKAPKNEEDNYELSDMEEDANGDRIEPNRTGKRIPAWSVNFAQLAKAQENINPDSIFGCRVPAIDLEVIFPDHFYLGMNPGKKRRGSSCQWNNDKLTKREVNAYVSKMGQKQRWSTVRPLTPGHSSRNSASTQLPSQLVAALTKK</sequence>
<gene>
    <name evidence="9" type="ORF">PGLA1383_LOCUS34737</name>
</gene>
<protein>
    <recommendedName>
        <fullName evidence="8">Inner centromere protein ARK-binding domain-containing protein</fullName>
    </recommendedName>
</protein>
<comment type="caution">
    <text evidence="9">The sequence shown here is derived from an EMBL/GenBank/DDBJ whole genome shotgun (WGS) entry which is preliminary data.</text>
</comment>